<evidence type="ECO:0000313" key="3">
    <source>
        <dbReference type="EMBL" id="GBN93555.1"/>
    </source>
</evidence>
<organism evidence="3 4">
    <name type="scientific">Araneus ventricosus</name>
    <name type="common">Orbweaver spider</name>
    <name type="synonym">Epeira ventricosa</name>
    <dbReference type="NCBI Taxonomy" id="182803"/>
    <lineage>
        <taxon>Eukaryota</taxon>
        <taxon>Metazoa</taxon>
        <taxon>Ecdysozoa</taxon>
        <taxon>Arthropoda</taxon>
        <taxon>Chelicerata</taxon>
        <taxon>Arachnida</taxon>
        <taxon>Araneae</taxon>
        <taxon>Araneomorphae</taxon>
        <taxon>Entelegynae</taxon>
        <taxon>Araneoidea</taxon>
        <taxon>Araneidae</taxon>
        <taxon>Araneus</taxon>
    </lineage>
</organism>
<sequence length="74" mass="8610">MTLERSEKSNLLEPHKGSRDRRSRMPLRQYKEHCEREFFALVGEELFACITAARFVKPLGECDLEWKSSPIGVV</sequence>
<protein>
    <submittedName>
        <fullName evidence="3">Uncharacterized protein</fullName>
    </submittedName>
</protein>
<dbReference type="Proteomes" id="UP000499080">
    <property type="component" value="Unassembled WGS sequence"/>
</dbReference>
<evidence type="ECO:0000256" key="1">
    <source>
        <dbReference type="SAM" id="MobiDB-lite"/>
    </source>
</evidence>
<comment type="caution">
    <text evidence="3">The sequence shown here is derived from an EMBL/GenBank/DDBJ whole genome shotgun (WGS) entry which is preliminary data.</text>
</comment>
<proteinExistence type="predicted"/>
<reference evidence="3 4" key="1">
    <citation type="journal article" date="2019" name="Sci. Rep.">
        <title>Orb-weaving spider Araneus ventricosus genome elucidates the spidroin gene catalogue.</title>
        <authorList>
            <person name="Kono N."/>
            <person name="Nakamura H."/>
            <person name="Ohtoshi R."/>
            <person name="Moran D.A.P."/>
            <person name="Shinohara A."/>
            <person name="Yoshida Y."/>
            <person name="Fujiwara M."/>
            <person name="Mori M."/>
            <person name="Tomita M."/>
            <person name="Arakawa K."/>
        </authorList>
    </citation>
    <scope>NUCLEOTIDE SEQUENCE [LARGE SCALE GENOMIC DNA]</scope>
</reference>
<dbReference type="EMBL" id="BGPR01024570">
    <property type="protein sequence ID" value="GBN92753.1"/>
    <property type="molecule type" value="Genomic_DNA"/>
</dbReference>
<dbReference type="EMBL" id="BGPR01025003">
    <property type="protein sequence ID" value="GBN93555.1"/>
    <property type="molecule type" value="Genomic_DNA"/>
</dbReference>
<evidence type="ECO:0000313" key="2">
    <source>
        <dbReference type="EMBL" id="GBN92753.1"/>
    </source>
</evidence>
<name>A0A4Y2T363_ARAVE</name>
<gene>
    <name evidence="2" type="ORF">AVEN_13989_1</name>
    <name evidence="3" type="ORF">AVEN_52488_1</name>
</gene>
<dbReference type="AlphaFoldDB" id="A0A4Y2T363"/>
<keyword evidence="4" id="KW-1185">Reference proteome</keyword>
<evidence type="ECO:0000313" key="4">
    <source>
        <dbReference type="Proteomes" id="UP000499080"/>
    </source>
</evidence>
<feature type="region of interest" description="Disordered" evidence="1">
    <location>
        <begin position="1"/>
        <end position="25"/>
    </location>
</feature>
<accession>A0A4Y2T363</accession>
<feature type="compositionally biased region" description="Basic and acidic residues" evidence="1">
    <location>
        <begin position="1"/>
        <end position="17"/>
    </location>
</feature>